<organism evidence="8 9">
    <name type="scientific">Propioniciclava flava</name>
    <dbReference type="NCBI Taxonomy" id="2072026"/>
    <lineage>
        <taxon>Bacteria</taxon>
        <taxon>Bacillati</taxon>
        <taxon>Actinomycetota</taxon>
        <taxon>Actinomycetes</taxon>
        <taxon>Propionibacteriales</taxon>
        <taxon>Propionibacteriaceae</taxon>
        <taxon>Propioniciclava</taxon>
    </lineage>
</organism>
<dbReference type="EC" id="4.2.1.49" evidence="4"/>
<dbReference type="UniPathway" id="UPA00379">
    <property type="reaction ID" value="UER00550"/>
</dbReference>
<dbReference type="Pfam" id="PF17391">
    <property type="entry name" value="Urocanase_N"/>
    <property type="match status" value="1"/>
</dbReference>
<dbReference type="RefSeq" id="WP_129459658.1">
    <property type="nucleotide sequence ID" value="NZ_PPCV01000011.1"/>
</dbReference>
<dbReference type="GO" id="GO:0019556">
    <property type="term" value="P:L-histidine catabolic process to glutamate and formamide"/>
    <property type="evidence" value="ECO:0007669"/>
    <property type="project" value="UniProtKB-UniPathway"/>
</dbReference>
<dbReference type="InterPro" id="IPR035400">
    <property type="entry name" value="Urocanase_N"/>
</dbReference>
<dbReference type="InterPro" id="IPR036190">
    <property type="entry name" value="Urocanase_sf"/>
</dbReference>
<dbReference type="AlphaFoldDB" id="A0A4Q2EFC8"/>
<evidence type="ECO:0000256" key="3">
    <source>
        <dbReference type="ARBA" id="ARBA00023239"/>
    </source>
</evidence>
<keyword evidence="9" id="KW-1185">Reference proteome</keyword>
<gene>
    <name evidence="8" type="ORF">C1706_12980</name>
</gene>
<proteinExistence type="predicted"/>
<reference evidence="8 9" key="1">
    <citation type="submission" date="2018-01" db="EMBL/GenBank/DDBJ databases">
        <title>Lactibacter flavus gen. nov., sp. nov., a novel bacterium of the family Propionibacteriaceae isolated from raw milk and dairy products.</title>
        <authorList>
            <person name="Wenning M."/>
            <person name="Breitenwieser F."/>
            <person name="Huptas C."/>
            <person name="von Neubeck M."/>
            <person name="Busse H.-J."/>
            <person name="Scherer S."/>
        </authorList>
    </citation>
    <scope>NUCLEOTIDE SEQUENCE [LARGE SCALE GENOMIC DNA]</scope>
    <source>
        <strain evidence="8 9">VG341</strain>
    </source>
</reference>
<dbReference type="Gene3D" id="3.40.1770.10">
    <property type="entry name" value="Urocanase superfamily"/>
    <property type="match status" value="1"/>
</dbReference>
<accession>A0A4Q2EFC8</accession>
<dbReference type="Pfam" id="PF17392">
    <property type="entry name" value="Urocanase_C"/>
    <property type="match status" value="1"/>
</dbReference>
<comment type="caution">
    <text evidence="8">The sequence shown here is derived from an EMBL/GenBank/DDBJ whole genome shotgun (WGS) entry which is preliminary data.</text>
</comment>
<evidence type="ECO:0000256" key="1">
    <source>
        <dbReference type="ARBA" id="ARBA00001911"/>
    </source>
</evidence>
<dbReference type="SUPFAM" id="SSF111326">
    <property type="entry name" value="Urocanase"/>
    <property type="match status" value="1"/>
</dbReference>
<dbReference type="PIRSF" id="PIRSF001423">
    <property type="entry name" value="Urocanate_hydrat"/>
    <property type="match status" value="1"/>
</dbReference>
<feature type="domain" description="Urocanase Rossmann-like" evidence="5">
    <location>
        <begin position="140"/>
        <end position="359"/>
    </location>
</feature>
<dbReference type="Pfam" id="PF01175">
    <property type="entry name" value="Urocanase"/>
    <property type="match status" value="1"/>
</dbReference>
<feature type="domain" description="Urocanase C-terminal" evidence="7">
    <location>
        <begin position="362"/>
        <end position="555"/>
    </location>
</feature>
<dbReference type="Gene3D" id="3.40.50.10730">
    <property type="entry name" value="Urocanase like domains"/>
    <property type="match status" value="1"/>
</dbReference>
<evidence type="ECO:0000313" key="9">
    <source>
        <dbReference type="Proteomes" id="UP000290624"/>
    </source>
</evidence>
<dbReference type="InterPro" id="IPR035401">
    <property type="entry name" value="Urocanase_C"/>
</dbReference>
<sequence length="577" mass="60773">MTSSILAGPTSSYRAQRGPHLRAKTWRAEGLLRMFENVLEVGENPDELIVYASLGKAARNWDEARAIAAALMALDEEQTLVLASGAAVGLLGTGPSAPLVLSAVNNTVGRWATSDRFYERADAGQTMWGGLTAGAWQYIGRQGVLQGTYELFGTIARHHFGAAAGRESDALAGRWVLTSGMGGMGSSQPISAAMLGLSSLTVEVDPAKVHRLADAGALDLITTDLDEALDALAHAGDSASVVAVGLIGNAAEVYPALVSRGVVPDIVTDQTAAHDARYGYVPAGYTLDQWRAAQAEDPQRLERDARAAMATQVQAMLAFADAGSVVFENGNNLRVQAIEHLSEAASAQVNRIPGFMEAYLRPLFARGIGPFRWVCLSGSSQDQRVLDDLAIEMFGQRRREVARWIDVARTQIPPQGLPARSCWLGHGERSAFALAVNALVADHTLEAPVLFSRDHLDSASMTHPRIGTEGMRDGSDGVTDFPLLDAMALAATGADLVAVHSGGGGYAGWMQSAGVSIVADGRPETAVRLRRSLDADTGLGVLRHASAGYEEASASVTSGGETGNAPLIWLGGGSRPR</sequence>
<keyword evidence="2" id="KW-0520">NAD</keyword>
<dbReference type="InterPro" id="IPR023637">
    <property type="entry name" value="Urocanase-like"/>
</dbReference>
<dbReference type="OrthoDB" id="9764874at2"/>
<dbReference type="GO" id="GO:0016153">
    <property type="term" value="F:urocanate hydratase activity"/>
    <property type="evidence" value="ECO:0007669"/>
    <property type="project" value="UniProtKB-UniRule"/>
</dbReference>
<dbReference type="PANTHER" id="PTHR12216">
    <property type="entry name" value="UROCANATE HYDRATASE"/>
    <property type="match status" value="1"/>
</dbReference>
<dbReference type="GO" id="GO:0019557">
    <property type="term" value="P:L-histidine catabolic process to glutamate and formate"/>
    <property type="evidence" value="ECO:0007669"/>
    <property type="project" value="UniProtKB-UniPathway"/>
</dbReference>
<dbReference type="EMBL" id="PPCV01000011">
    <property type="protein sequence ID" value="RXW31222.1"/>
    <property type="molecule type" value="Genomic_DNA"/>
</dbReference>
<keyword evidence="3" id="KW-0456">Lyase</keyword>
<comment type="cofactor">
    <cofactor evidence="1">
        <name>NAD(+)</name>
        <dbReference type="ChEBI" id="CHEBI:57540"/>
    </cofactor>
</comment>
<evidence type="ECO:0000256" key="2">
    <source>
        <dbReference type="ARBA" id="ARBA00023027"/>
    </source>
</evidence>
<protein>
    <recommendedName>
        <fullName evidence="4">Urocanate hydratase</fullName>
        <ecNumber evidence="4">4.2.1.49</ecNumber>
    </recommendedName>
</protein>
<dbReference type="NCBIfam" id="TIGR01228">
    <property type="entry name" value="hutU"/>
    <property type="match status" value="1"/>
</dbReference>
<evidence type="ECO:0000259" key="7">
    <source>
        <dbReference type="Pfam" id="PF17392"/>
    </source>
</evidence>
<evidence type="ECO:0000259" key="6">
    <source>
        <dbReference type="Pfam" id="PF17391"/>
    </source>
</evidence>
<dbReference type="Proteomes" id="UP000290624">
    <property type="component" value="Unassembled WGS sequence"/>
</dbReference>
<dbReference type="NCBIfam" id="NF003820">
    <property type="entry name" value="PRK05414.1"/>
    <property type="match status" value="1"/>
</dbReference>
<name>A0A4Q2EFC8_9ACTN</name>
<evidence type="ECO:0000256" key="4">
    <source>
        <dbReference type="NCBIfam" id="TIGR01228"/>
    </source>
</evidence>
<feature type="domain" description="Urocanase N-terminal" evidence="6">
    <location>
        <begin position="14"/>
        <end position="136"/>
    </location>
</feature>
<dbReference type="PANTHER" id="PTHR12216:SF4">
    <property type="entry name" value="UROCANATE HYDRATASE"/>
    <property type="match status" value="1"/>
</dbReference>
<dbReference type="InterPro" id="IPR038364">
    <property type="entry name" value="Urocanase_central_sf"/>
</dbReference>
<evidence type="ECO:0000313" key="8">
    <source>
        <dbReference type="EMBL" id="RXW31222.1"/>
    </source>
</evidence>
<dbReference type="InterPro" id="IPR035085">
    <property type="entry name" value="Urocanase_Rossmann-like"/>
</dbReference>
<evidence type="ECO:0000259" key="5">
    <source>
        <dbReference type="Pfam" id="PF01175"/>
    </source>
</evidence>